<feature type="compositionally biased region" description="Polar residues" evidence="5">
    <location>
        <begin position="1"/>
        <end position="12"/>
    </location>
</feature>
<keyword evidence="2" id="KW-0880">Kelch repeat</keyword>
<dbReference type="SMART" id="SM00875">
    <property type="entry name" value="BACK"/>
    <property type="match status" value="1"/>
</dbReference>
<evidence type="ECO:0000256" key="1">
    <source>
        <dbReference type="ARBA" id="ARBA00013699"/>
    </source>
</evidence>
<evidence type="ECO:0000256" key="2">
    <source>
        <dbReference type="ARBA" id="ARBA00022441"/>
    </source>
</evidence>
<sequence length="629" mass="68747">MNASKSQSSFEGSPSDASNSNSNASLDSQQSNQPPTAASSCRDHGQVSFLLGQSIGSHGERFRCEGHAENSLAGMRAYLSTGKLCDVTLIAGTSGRRIRAHRLVLAAASEYFSAMFTGGLSYDKESEITLGEVKGDVLEAIVHYCYTGCVDIREDNAETLLSTASLMLLHEIVEACSRFLVHQLHPSNSLGIALFAEHQSCNSLLQEANSYINQHFTTIIKNQEFQQLTVEQLSNLLKNEDLNVSHEDQIFRALLTWIEFDPDNRTQHTGRLLESVKLPLLSMGFLTDHVMPICQDMSCMKLFGEAVSWHTWPDRRQSKANWRTRPRKATLGRLLVVGGMDKNKGATTIESYDPRCDAWTEPYQMNSRTLQFGMALMGTKKLLIVGGRDGLKTLNTVECLDTETGHWTQTTPMNTHRHGLGASVLGGALYAVGGHDGWSYLNSVERWDPAGRTWQYVAPMSSQRCSAGVTALGDRLYAVGGRDGTSCLRTVERYDPFTNKWTTVAPMLRRRGGVGVAAVGGYLYAVGGQDAPANSPTASRFDCVERYDPVSDTWSLISPLPSKRDAVAACRFGDKLFAIGGYDGSRYLSNVEVFDPDTQEWSSLAPLKTGRAGACVIAIGNAHAPSNNA</sequence>
<evidence type="ECO:0000259" key="6">
    <source>
        <dbReference type="PROSITE" id="PS50097"/>
    </source>
</evidence>
<keyword evidence="8" id="KW-1185">Reference proteome</keyword>
<dbReference type="SUPFAM" id="SSF50965">
    <property type="entry name" value="Galactose oxidase, central domain"/>
    <property type="match status" value="1"/>
</dbReference>
<dbReference type="PANTHER" id="PTHR45632:SF3">
    <property type="entry name" value="KELCH-LIKE PROTEIN 32"/>
    <property type="match status" value="1"/>
</dbReference>
<dbReference type="OrthoDB" id="6735541at2759"/>
<dbReference type="Gene3D" id="2.120.10.80">
    <property type="entry name" value="Kelch-type beta propeller"/>
    <property type="match status" value="2"/>
</dbReference>
<keyword evidence="3" id="KW-0677">Repeat</keyword>
<dbReference type="Pfam" id="PF00651">
    <property type="entry name" value="BTB"/>
    <property type="match status" value="1"/>
</dbReference>
<dbReference type="EMBL" id="OU900100">
    <property type="protein sequence ID" value="CAG9863855.1"/>
    <property type="molecule type" value="Genomic_DNA"/>
</dbReference>
<dbReference type="AlphaFoldDB" id="A0A9N9XTM1"/>
<proteinExistence type="predicted"/>
<gene>
    <name evidence="7" type="ORF">PHYEVI_LOCUS10134</name>
</gene>
<evidence type="ECO:0000256" key="5">
    <source>
        <dbReference type="SAM" id="MobiDB-lite"/>
    </source>
</evidence>
<feature type="compositionally biased region" description="Low complexity" evidence="5">
    <location>
        <begin position="13"/>
        <end position="32"/>
    </location>
</feature>
<evidence type="ECO:0000256" key="3">
    <source>
        <dbReference type="ARBA" id="ARBA00022737"/>
    </source>
</evidence>
<dbReference type="InterPro" id="IPR015915">
    <property type="entry name" value="Kelch-typ_b-propeller"/>
</dbReference>
<dbReference type="SUPFAM" id="SSF54695">
    <property type="entry name" value="POZ domain"/>
    <property type="match status" value="1"/>
</dbReference>
<reference evidence="7" key="1">
    <citation type="submission" date="2022-01" db="EMBL/GenBank/DDBJ databases">
        <authorList>
            <person name="King R."/>
        </authorList>
    </citation>
    <scope>NUCLEOTIDE SEQUENCE</scope>
</reference>
<dbReference type="Gene3D" id="1.25.40.420">
    <property type="match status" value="1"/>
</dbReference>
<feature type="domain" description="BTB" evidence="6">
    <location>
        <begin position="85"/>
        <end position="154"/>
    </location>
</feature>
<dbReference type="InterPro" id="IPR011705">
    <property type="entry name" value="BACK"/>
</dbReference>
<accession>A0A9N9XTM1</accession>
<feature type="region of interest" description="Disordered" evidence="5">
    <location>
        <begin position="1"/>
        <end position="42"/>
    </location>
</feature>
<dbReference type="SMART" id="SM00612">
    <property type="entry name" value="Kelch"/>
    <property type="match status" value="6"/>
</dbReference>
<comment type="function">
    <text evidence="4">Probable substrate-specific adapter of an E3 ubiquitin-protein ligase complex which mediates the ubiquitination and subsequent proteasomal degradation of target proteins. May have a role in synapse differentiation and growth.</text>
</comment>
<dbReference type="InterPro" id="IPR011333">
    <property type="entry name" value="SKP1/BTB/POZ_sf"/>
</dbReference>
<dbReference type="Proteomes" id="UP001153712">
    <property type="component" value="Chromosome 7"/>
</dbReference>
<dbReference type="Pfam" id="PF24681">
    <property type="entry name" value="Kelch_KLHDC2_KLHL20_DRC7"/>
    <property type="match status" value="1"/>
</dbReference>
<dbReference type="PROSITE" id="PS50097">
    <property type="entry name" value="BTB"/>
    <property type="match status" value="1"/>
</dbReference>
<dbReference type="PANTHER" id="PTHR45632">
    <property type="entry name" value="LD33804P"/>
    <property type="match status" value="1"/>
</dbReference>
<dbReference type="Pfam" id="PF01344">
    <property type="entry name" value="Kelch_1"/>
    <property type="match status" value="1"/>
</dbReference>
<organism evidence="7 8">
    <name type="scientific">Phyllotreta striolata</name>
    <name type="common">Striped flea beetle</name>
    <name type="synonym">Crioceris striolata</name>
    <dbReference type="NCBI Taxonomy" id="444603"/>
    <lineage>
        <taxon>Eukaryota</taxon>
        <taxon>Metazoa</taxon>
        <taxon>Ecdysozoa</taxon>
        <taxon>Arthropoda</taxon>
        <taxon>Hexapoda</taxon>
        <taxon>Insecta</taxon>
        <taxon>Pterygota</taxon>
        <taxon>Neoptera</taxon>
        <taxon>Endopterygota</taxon>
        <taxon>Coleoptera</taxon>
        <taxon>Polyphaga</taxon>
        <taxon>Cucujiformia</taxon>
        <taxon>Chrysomeloidea</taxon>
        <taxon>Chrysomelidae</taxon>
        <taxon>Galerucinae</taxon>
        <taxon>Alticini</taxon>
        <taxon>Phyllotreta</taxon>
    </lineage>
</organism>
<name>A0A9N9XTM1_PHYSR</name>
<dbReference type="InterPro" id="IPR006652">
    <property type="entry name" value="Kelch_1"/>
</dbReference>
<evidence type="ECO:0000256" key="4">
    <source>
        <dbReference type="ARBA" id="ARBA00043912"/>
    </source>
</evidence>
<dbReference type="Gene3D" id="3.30.710.10">
    <property type="entry name" value="Potassium Channel Kv1.1, Chain A"/>
    <property type="match status" value="1"/>
</dbReference>
<dbReference type="Pfam" id="PF07707">
    <property type="entry name" value="BACK"/>
    <property type="match status" value="1"/>
</dbReference>
<dbReference type="InterPro" id="IPR017096">
    <property type="entry name" value="BTB-kelch_protein"/>
</dbReference>
<dbReference type="SMART" id="SM00225">
    <property type="entry name" value="BTB"/>
    <property type="match status" value="1"/>
</dbReference>
<evidence type="ECO:0000313" key="7">
    <source>
        <dbReference type="EMBL" id="CAG9863855.1"/>
    </source>
</evidence>
<dbReference type="PIRSF" id="PIRSF037037">
    <property type="entry name" value="Kelch-like_protein_gigaxonin"/>
    <property type="match status" value="1"/>
</dbReference>
<dbReference type="FunFam" id="1.25.40.420:FF:000001">
    <property type="entry name" value="Kelch-like family member 12"/>
    <property type="match status" value="1"/>
</dbReference>
<dbReference type="GO" id="GO:0003779">
    <property type="term" value="F:actin binding"/>
    <property type="evidence" value="ECO:0007669"/>
    <property type="project" value="UniProtKB-KW"/>
</dbReference>
<protein>
    <recommendedName>
        <fullName evidence="1">Kelch-like protein diablo</fullName>
    </recommendedName>
</protein>
<evidence type="ECO:0000313" key="8">
    <source>
        <dbReference type="Proteomes" id="UP001153712"/>
    </source>
</evidence>
<dbReference type="InterPro" id="IPR000210">
    <property type="entry name" value="BTB/POZ_dom"/>
</dbReference>
<dbReference type="InterPro" id="IPR011043">
    <property type="entry name" value="Gal_Oxase/kelch_b-propeller"/>
</dbReference>